<evidence type="ECO:0000313" key="3">
    <source>
        <dbReference type="Proteomes" id="UP000007886"/>
    </source>
</evidence>
<evidence type="ECO:0000256" key="1">
    <source>
        <dbReference type="SAM" id="Phobius"/>
    </source>
</evidence>
<feature type="transmembrane region" description="Helical" evidence="1">
    <location>
        <begin position="72"/>
        <end position="94"/>
    </location>
</feature>
<keyword evidence="1" id="KW-0472">Membrane</keyword>
<dbReference type="EMBL" id="AP012279">
    <property type="protein sequence ID" value="BAL76133.1"/>
    <property type="molecule type" value="Genomic_DNA"/>
</dbReference>
<reference evidence="2 3" key="1">
    <citation type="journal article" date="2012" name="Microbes Environ.">
        <title>Complete genome sequence of Bradyrhizobium sp. S23321: insights into symbiosis evolution in soil oligotrophs.</title>
        <authorList>
            <person name="Okubo T."/>
            <person name="Tsukui T."/>
            <person name="Maita H."/>
            <person name="Okamoto S."/>
            <person name="Oshima K."/>
            <person name="Fujisawa T."/>
            <person name="Saito A."/>
            <person name="Futamata H."/>
            <person name="Hattori R."/>
            <person name="Shimomura Y."/>
            <person name="Haruta S."/>
            <person name="Morimoto S."/>
            <person name="Wang Y."/>
            <person name="Sakai Y."/>
            <person name="Hattori M."/>
            <person name="Aizawa S."/>
            <person name="Nagashima K.V.P."/>
            <person name="Masuda S."/>
            <person name="Hattori T."/>
            <person name="Yamashita A."/>
            <person name="Bao Z."/>
            <person name="Hayatsu M."/>
            <person name="Kajiya-Kanegae H."/>
            <person name="Yoshinaga I."/>
            <person name="Sakamoto K."/>
            <person name="Toyota K."/>
            <person name="Nakao M."/>
            <person name="Kohara M."/>
            <person name="Anda M."/>
            <person name="Niwa R."/>
            <person name="Jung-Hwan P."/>
            <person name="Sameshima-Saito R."/>
            <person name="Tokuda S."/>
            <person name="Yamamoto S."/>
            <person name="Yamamoto S."/>
            <person name="Yokoyama T."/>
            <person name="Akutsu T."/>
            <person name="Nakamura Y."/>
            <person name="Nakahira-Yanaka Y."/>
            <person name="Takada Hoshino Y."/>
            <person name="Hirakawa H."/>
            <person name="Mitsui H."/>
            <person name="Terasawa K."/>
            <person name="Itakura M."/>
            <person name="Sato S."/>
            <person name="Ikeda-Ohtsubo W."/>
            <person name="Sakakura N."/>
            <person name="Kaminuma E."/>
            <person name="Minamisawa K."/>
        </authorList>
    </citation>
    <scope>NUCLEOTIDE SEQUENCE [LARGE SCALE GENOMIC DNA]</scope>
    <source>
        <strain evidence="2 3">S23321</strain>
    </source>
</reference>
<protein>
    <submittedName>
        <fullName evidence="2">Uncharacterized protein</fullName>
    </submittedName>
</protein>
<feature type="transmembrane region" description="Helical" evidence="1">
    <location>
        <begin position="41"/>
        <end position="66"/>
    </location>
</feature>
<evidence type="ECO:0000313" key="2">
    <source>
        <dbReference type="EMBL" id="BAL76133.1"/>
    </source>
</evidence>
<keyword evidence="1" id="KW-0812">Transmembrane</keyword>
<name>A0AAI8QC03_9BRAD</name>
<gene>
    <name evidence="2" type="ORF">S23_29250</name>
</gene>
<dbReference type="KEGG" id="brs:S23_29250"/>
<dbReference type="AlphaFoldDB" id="A0AAI8QC03"/>
<dbReference type="Proteomes" id="UP000007886">
    <property type="component" value="Chromosome"/>
</dbReference>
<sequence length="180" mass="19631">MAFDSRSADELSVLHFTSVDPPKAKRLSAKQLQSVTRIPVLVARIAIVIAVIGISVFVVALLSGRIVLPEAAFFIVVLVSASFIIYAIACRLLLKLYMRILPDVPADSETAQLVALQETYAKRAFAEERASQWRHSNAELVKELKKGGIILAIVLILLALGIKSELASKAVELLVGTHFR</sequence>
<keyword evidence="3" id="KW-1185">Reference proteome</keyword>
<keyword evidence="1" id="KW-1133">Transmembrane helix</keyword>
<proteinExistence type="predicted"/>
<organism evidence="2 3">
    <name type="scientific">Bradyrhizobium cosmicum</name>
    <dbReference type="NCBI Taxonomy" id="1404864"/>
    <lineage>
        <taxon>Bacteria</taxon>
        <taxon>Pseudomonadati</taxon>
        <taxon>Pseudomonadota</taxon>
        <taxon>Alphaproteobacteria</taxon>
        <taxon>Hyphomicrobiales</taxon>
        <taxon>Nitrobacteraceae</taxon>
        <taxon>Bradyrhizobium</taxon>
    </lineage>
</organism>
<accession>A0AAI8QC03</accession>